<evidence type="ECO:0000256" key="3">
    <source>
        <dbReference type="SAM" id="Phobius"/>
    </source>
</evidence>
<evidence type="ECO:0000313" key="7">
    <source>
        <dbReference type="Proteomes" id="UP001188597"/>
    </source>
</evidence>
<evidence type="ECO:0000259" key="5">
    <source>
        <dbReference type="Pfam" id="PF14571"/>
    </source>
</evidence>
<evidence type="ECO:0000259" key="4">
    <source>
        <dbReference type="Pfam" id="PF05605"/>
    </source>
</evidence>
<feature type="region of interest" description="Disordered" evidence="2">
    <location>
        <begin position="1"/>
        <end position="32"/>
    </location>
</feature>
<dbReference type="Pfam" id="PF14571">
    <property type="entry name" value="Di19_C"/>
    <property type="match status" value="1"/>
</dbReference>
<keyword evidence="7" id="KW-1185">Reference proteome</keyword>
<feature type="transmembrane region" description="Helical" evidence="3">
    <location>
        <begin position="92"/>
        <end position="110"/>
    </location>
</feature>
<feature type="compositionally biased region" description="Low complexity" evidence="2">
    <location>
        <begin position="7"/>
        <end position="21"/>
    </location>
</feature>
<dbReference type="InterPro" id="IPR027935">
    <property type="entry name" value="Di19_C"/>
</dbReference>
<feature type="region of interest" description="Disordered" evidence="2">
    <location>
        <begin position="185"/>
        <end position="206"/>
    </location>
</feature>
<organism evidence="6 7">
    <name type="scientific">Escallonia herrerae</name>
    <dbReference type="NCBI Taxonomy" id="1293975"/>
    <lineage>
        <taxon>Eukaryota</taxon>
        <taxon>Viridiplantae</taxon>
        <taxon>Streptophyta</taxon>
        <taxon>Embryophyta</taxon>
        <taxon>Tracheophyta</taxon>
        <taxon>Spermatophyta</taxon>
        <taxon>Magnoliopsida</taxon>
        <taxon>eudicotyledons</taxon>
        <taxon>Gunneridae</taxon>
        <taxon>Pentapetalae</taxon>
        <taxon>asterids</taxon>
        <taxon>campanulids</taxon>
        <taxon>Escalloniales</taxon>
        <taxon>Escalloniaceae</taxon>
        <taxon>Escallonia</taxon>
    </lineage>
</organism>
<dbReference type="InterPro" id="IPR008598">
    <property type="entry name" value="Di19_Zn-bd"/>
</dbReference>
<evidence type="ECO:0000256" key="2">
    <source>
        <dbReference type="SAM" id="MobiDB-lite"/>
    </source>
</evidence>
<dbReference type="AlphaFoldDB" id="A0AA88V824"/>
<name>A0AA88V824_9ASTE</name>
<dbReference type="Pfam" id="PF05605">
    <property type="entry name" value="zf-Di19"/>
    <property type="match status" value="1"/>
</dbReference>
<accession>A0AA88V824</accession>
<feature type="domain" description="Di19 zinc-binding" evidence="4">
    <location>
        <begin position="39"/>
        <end position="91"/>
    </location>
</feature>
<dbReference type="InterPro" id="IPR033347">
    <property type="entry name" value="Di19"/>
</dbReference>
<dbReference type="PANTHER" id="PTHR31875">
    <property type="entry name" value="PROTEIN DEHYDRATION-INDUCED 19"/>
    <property type="match status" value="1"/>
</dbReference>
<comment type="similarity">
    <text evidence="1">Belongs to the Di19 family.</text>
</comment>
<sequence>MDSDSWTRLSTSSRQRYQSRSDPFYGGDEMDGEDEARPEFICPFCAEDFDMVGLCCHMDEEHTVEAENGVCPVCAKRVGMDLVGHVTMQHASLLKISFLLVLVVDVLFFYRKRRYRKGGSNSTFSILRKELREGNLQALLGGTFSSNTEPDPWLSSFIFNSPSAEEPTRVQPPSAEASTIEKISIEDLPERNVPPSPLSDKDQEEKARKCEFVQGLLLSTFLDEDEL</sequence>
<dbReference type="EMBL" id="JAVXUP010002583">
    <property type="protein sequence ID" value="KAK3002484.1"/>
    <property type="molecule type" value="Genomic_DNA"/>
</dbReference>
<comment type="caution">
    <text evidence="6">The sequence shown here is derived from an EMBL/GenBank/DDBJ whole genome shotgun (WGS) entry which is preliminary data.</text>
</comment>
<gene>
    <name evidence="6" type="ORF">RJ639_020337</name>
</gene>
<evidence type="ECO:0000256" key="1">
    <source>
        <dbReference type="ARBA" id="ARBA00007109"/>
    </source>
</evidence>
<protein>
    <submittedName>
        <fullName evidence="6">Uncharacterized protein</fullName>
    </submittedName>
</protein>
<proteinExistence type="inferred from homology"/>
<reference evidence="6" key="1">
    <citation type="submission" date="2022-12" db="EMBL/GenBank/DDBJ databases">
        <title>Draft genome assemblies for two species of Escallonia (Escalloniales).</title>
        <authorList>
            <person name="Chanderbali A."/>
            <person name="Dervinis C."/>
            <person name="Anghel I."/>
            <person name="Soltis D."/>
            <person name="Soltis P."/>
            <person name="Zapata F."/>
        </authorList>
    </citation>
    <scope>NUCLEOTIDE SEQUENCE</scope>
    <source>
        <strain evidence="6">UCBG64.0493</strain>
        <tissue evidence="6">Leaf</tissue>
    </source>
</reference>
<dbReference type="Proteomes" id="UP001188597">
    <property type="component" value="Unassembled WGS sequence"/>
</dbReference>
<feature type="domain" description="Di19 C-terminal" evidence="5">
    <location>
        <begin position="124"/>
        <end position="220"/>
    </location>
</feature>
<keyword evidence="3" id="KW-0812">Transmembrane</keyword>
<keyword evidence="3" id="KW-0472">Membrane</keyword>
<keyword evidence="3" id="KW-1133">Transmembrane helix</keyword>
<dbReference type="PANTHER" id="PTHR31875:SF6">
    <property type="entry name" value="PROTEIN DEHYDRATION-INDUCED 19"/>
    <property type="match status" value="1"/>
</dbReference>
<evidence type="ECO:0000313" key="6">
    <source>
        <dbReference type="EMBL" id="KAK3002484.1"/>
    </source>
</evidence>